<dbReference type="Proteomes" id="UP000190102">
    <property type="component" value="Unassembled WGS sequence"/>
</dbReference>
<dbReference type="AlphaFoldDB" id="A0A1T4RXZ9"/>
<dbReference type="STRING" id="115783.SAMN02745119_03139"/>
<feature type="signal peptide" evidence="2">
    <location>
        <begin position="1"/>
        <end position="22"/>
    </location>
</feature>
<keyword evidence="2" id="KW-0732">Signal</keyword>
<name>A0A1T4RXZ9_9BACT</name>
<sequence length="182" mass="20836">MRFLLVLAFLLFVAGMHSDLYATTYRYLDGNGNTCYADGLENVPAQYHSHVVVVVNGKRATPITKTKENVSGSVQEIKKTDFTFRFNWLVLLCLLAIGIFIAQRVRQSGRLEYGFRIQVFSVIIVLFLFIPLNFDLVRSATGALQAKKQQIQTEIKEQEERDKKPLKTLSEKVDEMMQQVQQ</sequence>
<evidence type="ECO:0008006" key="5">
    <source>
        <dbReference type="Google" id="ProtNLM"/>
    </source>
</evidence>
<keyword evidence="1" id="KW-1133">Transmembrane helix</keyword>
<protein>
    <recommendedName>
        <fullName evidence="5">DUF4124 domain-containing protein</fullName>
    </recommendedName>
</protein>
<dbReference type="EMBL" id="FUWR01000027">
    <property type="protein sequence ID" value="SKA20884.1"/>
    <property type="molecule type" value="Genomic_DNA"/>
</dbReference>
<organism evidence="3 4">
    <name type="scientific">Trichlorobacter thiogenes</name>
    <dbReference type="NCBI Taxonomy" id="115783"/>
    <lineage>
        <taxon>Bacteria</taxon>
        <taxon>Pseudomonadati</taxon>
        <taxon>Thermodesulfobacteriota</taxon>
        <taxon>Desulfuromonadia</taxon>
        <taxon>Geobacterales</taxon>
        <taxon>Geobacteraceae</taxon>
        <taxon>Trichlorobacter</taxon>
    </lineage>
</organism>
<feature type="chain" id="PRO_5013001618" description="DUF4124 domain-containing protein" evidence="2">
    <location>
        <begin position="23"/>
        <end position="182"/>
    </location>
</feature>
<reference evidence="4" key="1">
    <citation type="submission" date="2017-02" db="EMBL/GenBank/DDBJ databases">
        <authorList>
            <person name="Varghese N."/>
            <person name="Submissions S."/>
        </authorList>
    </citation>
    <scope>NUCLEOTIDE SEQUENCE [LARGE SCALE GENOMIC DNA]</scope>
    <source>
        <strain evidence="4">ATCC BAA-34</strain>
    </source>
</reference>
<accession>A0A1T4RXZ9</accession>
<keyword evidence="1" id="KW-0472">Membrane</keyword>
<feature type="transmembrane region" description="Helical" evidence="1">
    <location>
        <begin position="113"/>
        <end position="134"/>
    </location>
</feature>
<evidence type="ECO:0000256" key="2">
    <source>
        <dbReference type="SAM" id="SignalP"/>
    </source>
</evidence>
<proteinExistence type="predicted"/>
<evidence type="ECO:0000256" key="1">
    <source>
        <dbReference type="SAM" id="Phobius"/>
    </source>
</evidence>
<feature type="transmembrane region" description="Helical" evidence="1">
    <location>
        <begin position="82"/>
        <end position="101"/>
    </location>
</feature>
<evidence type="ECO:0000313" key="4">
    <source>
        <dbReference type="Proteomes" id="UP000190102"/>
    </source>
</evidence>
<evidence type="ECO:0000313" key="3">
    <source>
        <dbReference type="EMBL" id="SKA20884.1"/>
    </source>
</evidence>
<keyword evidence="4" id="KW-1185">Reference proteome</keyword>
<gene>
    <name evidence="3" type="ORF">SAMN02745119_03139</name>
</gene>
<keyword evidence="1" id="KW-0812">Transmembrane</keyword>
<dbReference type="RefSeq" id="WP_078791356.1">
    <property type="nucleotide sequence ID" value="NZ_FUWR01000027.1"/>
</dbReference>